<evidence type="ECO:0000313" key="2">
    <source>
        <dbReference type="Proteomes" id="UP001151760"/>
    </source>
</evidence>
<dbReference type="PANTHER" id="PTHR48449">
    <property type="entry name" value="DUF1985 DOMAIN-CONTAINING PROTEIN"/>
    <property type="match status" value="1"/>
</dbReference>
<accession>A0ABQ4XNL5</accession>
<evidence type="ECO:0000313" key="1">
    <source>
        <dbReference type="EMBL" id="GJS66513.1"/>
    </source>
</evidence>
<reference evidence="1" key="1">
    <citation type="journal article" date="2022" name="Int. J. Mol. Sci.">
        <title>Draft Genome of Tanacetum Coccineum: Genomic Comparison of Closely Related Tanacetum-Family Plants.</title>
        <authorList>
            <person name="Yamashiro T."/>
            <person name="Shiraishi A."/>
            <person name="Nakayama K."/>
            <person name="Satake H."/>
        </authorList>
    </citation>
    <scope>NUCLEOTIDE SEQUENCE</scope>
</reference>
<sequence length="483" mass="57355">MPIDETCLGLLVSDVVNFGLYTSGELKFLNRVFPHKLGLSVTNLDVIGVIEDEETFRKLCDQDSIRLCLILALEVIFMGRLLTCPVDDTLFRLVENLEDWNCFPWGEHIWTHLYDEIKNVIEKHSDEHYFGMKKDRMYVPTYTLSGFVFAFQVWIFESFERCNCWWIKDPKVIPRALGWSKKSIFKRSDCCYLFAKESTTTTDIRPTIAEYESSWWIRNHVFFWQHVPKAPVIEHHSLFETYLSKLEKSRKRAHSSFRVSHFNEKFSSLGRDFMDSLNILFQDLIQPHYLDEDISNDFIVEDELRLCLEDQERMLLEQAKNIIEEQRFRVEEDLSHLFHSLDTIWLTPDIERFNSQQEHVKCKFPWSDDYTVGRKFWLTLACLDPSRKGWLNEDHIDLWVDYMWNRRPDNANWAMVSDVDQERLPVILLGAKVFDKKGIDPTNYCIRFKLADSVPKQGDPFDVALAYHEKMVRFDFSHKIDTF</sequence>
<organism evidence="1 2">
    <name type="scientific">Tanacetum coccineum</name>
    <dbReference type="NCBI Taxonomy" id="301880"/>
    <lineage>
        <taxon>Eukaryota</taxon>
        <taxon>Viridiplantae</taxon>
        <taxon>Streptophyta</taxon>
        <taxon>Embryophyta</taxon>
        <taxon>Tracheophyta</taxon>
        <taxon>Spermatophyta</taxon>
        <taxon>Magnoliopsida</taxon>
        <taxon>eudicotyledons</taxon>
        <taxon>Gunneridae</taxon>
        <taxon>Pentapetalae</taxon>
        <taxon>asterids</taxon>
        <taxon>campanulids</taxon>
        <taxon>Asterales</taxon>
        <taxon>Asteraceae</taxon>
        <taxon>Asteroideae</taxon>
        <taxon>Anthemideae</taxon>
        <taxon>Anthemidinae</taxon>
        <taxon>Tanacetum</taxon>
    </lineage>
</organism>
<proteinExistence type="predicted"/>
<evidence type="ECO:0008006" key="3">
    <source>
        <dbReference type="Google" id="ProtNLM"/>
    </source>
</evidence>
<dbReference type="PANTHER" id="PTHR48449:SF1">
    <property type="entry name" value="DUF1985 DOMAIN-CONTAINING PROTEIN"/>
    <property type="match status" value="1"/>
</dbReference>
<protein>
    <recommendedName>
        <fullName evidence="3">Phospholipase-like protein</fullName>
    </recommendedName>
</protein>
<keyword evidence="2" id="KW-1185">Reference proteome</keyword>
<reference evidence="1" key="2">
    <citation type="submission" date="2022-01" db="EMBL/GenBank/DDBJ databases">
        <authorList>
            <person name="Yamashiro T."/>
            <person name="Shiraishi A."/>
            <person name="Satake H."/>
            <person name="Nakayama K."/>
        </authorList>
    </citation>
    <scope>NUCLEOTIDE SEQUENCE</scope>
</reference>
<comment type="caution">
    <text evidence="1">The sequence shown here is derived from an EMBL/GenBank/DDBJ whole genome shotgun (WGS) entry which is preliminary data.</text>
</comment>
<gene>
    <name evidence="1" type="ORF">Tco_0681077</name>
</gene>
<name>A0ABQ4XNL5_9ASTR</name>
<dbReference type="EMBL" id="BQNB010009653">
    <property type="protein sequence ID" value="GJS66513.1"/>
    <property type="molecule type" value="Genomic_DNA"/>
</dbReference>
<dbReference type="Proteomes" id="UP001151760">
    <property type="component" value="Unassembled WGS sequence"/>
</dbReference>